<keyword evidence="3" id="KW-1185">Reference proteome</keyword>
<name>A0ABT1JPR0_ACTCY</name>
<dbReference type="RefSeq" id="WP_026419342.1">
    <property type="nucleotide sequence ID" value="NZ_AUBJ02000001.1"/>
</dbReference>
<dbReference type="Proteomes" id="UP000791080">
    <property type="component" value="Unassembled WGS sequence"/>
</dbReference>
<sequence length="120" mass="13249">MNMNSIADWLARVGVPDEVVSVGREAEDAWCVLHDPGENGGEPAWEVFWREHGNRYDWARFSNEQVACFYLFGRLSWTQVLRGALGTTSPTSTVDEIRPSPPPVTAHEAATPPTGLPVGR</sequence>
<comment type="caution">
    <text evidence="2">The sequence shown here is derived from an EMBL/GenBank/DDBJ whole genome shotgun (WGS) entry which is preliminary data.</text>
</comment>
<evidence type="ECO:0000313" key="3">
    <source>
        <dbReference type="Proteomes" id="UP000791080"/>
    </source>
</evidence>
<feature type="region of interest" description="Disordered" evidence="1">
    <location>
        <begin position="87"/>
        <end position="120"/>
    </location>
</feature>
<organism evidence="2 3">
    <name type="scientific">Actinoalloteichus caeruleus DSM 43889</name>
    <dbReference type="NCBI Taxonomy" id="1120930"/>
    <lineage>
        <taxon>Bacteria</taxon>
        <taxon>Bacillati</taxon>
        <taxon>Actinomycetota</taxon>
        <taxon>Actinomycetes</taxon>
        <taxon>Pseudonocardiales</taxon>
        <taxon>Pseudonocardiaceae</taxon>
        <taxon>Actinoalloteichus</taxon>
        <taxon>Actinoalloteichus cyanogriseus</taxon>
    </lineage>
</organism>
<evidence type="ECO:0000313" key="2">
    <source>
        <dbReference type="EMBL" id="MCP2333671.1"/>
    </source>
</evidence>
<reference evidence="2 3" key="2">
    <citation type="submission" date="2022-06" db="EMBL/GenBank/DDBJ databases">
        <title>Genomic Encyclopedia of Type Strains, Phase I: the one thousand microbial genomes (KMG-I) project.</title>
        <authorList>
            <person name="Kyrpides N."/>
        </authorList>
    </citation>
    <scope>NUCLEOTIDE SEQUENCE [LARGE SCALE GENOMIC DNA]</scope>
    <source>
        <strain evidence="2 3">DSM 43889</strain>
    </source>
</reference>
<proteinExistence type="predicted"/>
<protein>
    <recommendedName>
        <fullName evidence="4">DUF317 domain-containing protein</fullName>
    </recommendedName>
</protein>
<reference evidence="2 3" key="1">
    <citation type="submission" date="2013-07" db="EMBL/GenBank/DDBJ databases">
        <authorList>
            <consortium name="DOE Joint Genome Institute"/>
            <person name="Reeve W."/>
            <person name="Huntemann M."/>
            <person name="Han J."/>
            <person name="Chen A."/>
            <person name="Kyrpides N."/>
            <person name="Mavromatis K."/>
            <person name="Markowitz V."/>
            <person name="Palaniappan K."/>
            <person name="Ivanova N."/>
            <person name="Schaumberg A."/>
            <person name="Pati A."/>
            <person name="Liolios K."/>
            <person name="Nordberg H.P."/>
            <person name="Cantor M.N."/>
            <person name="Hua S.X."/>
            <person name="Woyke T."/>
        </authorList>
    </citation>
    <scope>NUCLEOTIDE SEQUENCE [LARGE SCALE GENOMIC DNA]</scope>
    <source>
        <strain evidence="2 3">DSM 43889</strain>
    </source>
</reference>
<dbReference type="EMBL" id="AUBJ02000001">
    <property type="protein sequence ID" value="MCP2333671.1"/>
    <property type="molecule type" value="Genomic_DNA"/>
</dbReference>
<accession>A0ABT1JPR0</accession>
<evidence type="ECO:0000256" key="1">
    <source>
        <dbReference type="SAM" id="MobiDB-lite"/>
    </source>
</evidence>
<gene>
    <name evidence="2" type="ORF">G443_003941</name>
</gene>
<evidence type="ECO:0008006" key="4">
    <source>
        <dbReference type="Google" id="ProtNLM"/>
    </source>
</evidence>